<dbReference type="AlphaFoldDB" id="A0A1M4ZHF2"/>
<evidence type="ECO:0000313" key="2">
    <source>
        <dbReference type="Proteomes" id="UP000184501"/>
    </source>
</evidence>
<reference evidence="1 2" key="1">
    <citation type="submission" date="2016-11" db="EMBL/GenBank/DDBJ databases">
        <authorList>
            <person name="Jaros S."/>
            <person name="Januszkiewicz K."/>
            <person name="Wedrychowicz H."/>
        </authorList>
    </citation>
    <scope>NUCLEOTIDE SEQUENCE [LARGE SCALE GENOMIC DNA]</scope>
    <source>
        <strain evidence="1 2">DSM 44523</strain>
    </source>
</reference>
<name>A0A1M4ZHF2_STRHI</name>
<keyword evidence="2" id="KW-1185">Reference proteome</keyword>
<proteinExistence type="predicted"/>
<dbReference type="Proteomes" id="UP000184501">
    <property type="component" value="Unassembled WGS sequence"/>
</dbReference>
<evidence type="ECO:0008006" key="3">
    <source>
        <dbReference type="Google" id="ProtNLM"/>
    </source>
</evidence>
<accession>A0A1M4ZHF2</accession>
<dbReference type="STRING" id="2017.SAMN05444320_102727"/>
<dbReference type="SUPFAM" id="SSF56059">
    <property type="entry name" value="Glutathione synthetase ATP-binding domain-like"/>
    <property type="match status" value="1"/>
</dbReference>
<sequence length="447" mass="49716">MAQHSSRTDGSDASLFRFDLHFGQKKPGADVENTEHELGWEQFGSLARQDGILPLDHSAIPMAPALTGLDPDSERTLGRRLTSVLGAVERLARHYEVDSELRRFLNLPPLLHEYALADVRQDRYVDHCRLDLGGDRLSNVRIFEIGGDYPVSNMNGLLNRYWRRSSAVRSLTEGYRPARSEEPGWMAAELLDVAARRGVDGDAVHHIGILCTAELRSFTEVRLLESHIRHHGRTPALLVPDQLGDDELPLAFLVYPNQAIVENPERHVPLLKRIASGELIIFNGVRGRFVGGNKLVSAALSDPRFRSLFTADQNADIDALVPWSRKLDDGVTAGEAVARRTDLVLKAPFDVLSRSVFVGWEQSPAQWRDLVRRGAREGWLVQEFVPSQYVETATGRMRRTLGVVWCGGRVVGYNGRITPRLVDVFPTGGLHAVFGDHSTGSEVDESS</sequence>
<organism evidence="1 2">
    <name type="scientific">Streptoalloteichus hindustanus</name>
    <dbReference type="NCBI Taxonomy" id="2017"/>
    <lineage>
        <taxon>Bacteria</taxon>
        <taxon>Bacillati</taxon>
        <taxon>Actinomycetota</taxon>
        <taxon>Actinomycetes</taxon>
        <taxon>Pseudonocardiales</taxon>
        <taxon>Pseudonocardiaceae</taxon>
        <taxon>Streptoalloteichus</taxon>
    </lineage>
</organism>
<dbReference type="OrthoDB" id="8041036at2"/>
<evidence type="ECO:0000313" key="1">
    <source>
        <dbReference type="EMBL" id="SHF17016.1"/>
    </source>
</evidence>
<dbReference type="RefSeq" id="WP_073480903.1">
    <property type="nucleotide sequence ID" value="NZ_FQVN01000002.1"/>
</dbReference>
<gene>
    <name evidence="1" type="ORF">SAMN05444320_102727</name>
</gene>
<dbReference type="EMBL" id="FQVN01000002">
    <property type="protein sequence ID" value="SHF17016.1"/>
    <property type="molecule type" value="Genomic_DNA"/>
</dbReference>
<protein>
    <recommendedName>
        <fullName evidence="3">Circularly permuted type 2 ATP-grasp protein</fullName>
    </recommendedName>
</protein>